<dbReference type="GO" id="GO:0033897">
    <property type="term" value="F:ribonuclease T2 activity"/>
    <property type="evidence" value="ECO:0007669"/>
    <property type="project" value="InterPro"/>
</dbReference>
<dbReference type="InterPro" id="IPR033130">
    <property type="entry name" value="RNase_T2_His_AS_2"/>
</dbReference>
<sequence>MSAGLSGPPPAGYTSYVLALEWQPQWSLRACPGSASADPRLIEAMAGSLGAWARQNLSLHGLWPEYTNASGHAGWRWPQWCNASRLDYRVCEREEGLDGCQPTEQALADYNVSGRWQSWAIEYAFGSLAAHEWSKHGSCSPSAEQQPAQLEYWSWQEEAVRVAAAGHGSRLVSASAGGAVRRADLLAAFERDTGGRAVALRCEDACRLSQVWLGFRAEPATLRPLLDPDHAVAVSGGSCGQCVAVAIAAWSGCPRRATFDRALAIAAGALLGLGLLVCALPPLRQRAAHLARTLRPAAPLGRSLAMSPAPLAGEKRVVQLQDLDVRSPRTRRYVEGLLAADPHELPPPPTLRAAGGAAAG</sequence>
<accession>A0A0D3IIB6</accession>
<dbReference type="Pfam" id="PF00445">
    <property type="entry name" value="Ribonuclease_T2"/>
    <property type="match status" value="1"/>
</dbReference>
<evidence type="ECO:0000256" key="1">
    <source>
        <dbReference type="ARBA" id="ARBA00007469"/>
    </source>
</evidence>
<evidence type="ECO:0000256" key="4">
    <source>
        <dbReference type="SAM" id="Phobius"/>
    </source>
</evidence>
<evidence type="ECO:0000256" key="2">
    <source>
        <dbReference type="RuleBase" id="RU004328"/>
    </source>
</evidence>
<comment type="similarity">
    <text evidence="1 2">Belongs to the RNase T2 family.</text>
</comment>
<dbReference type="InterPro" id="IPR018188">
    <property type="entry name" value="RNase_T2_His_AS_1"/>
</dbReference>
<feature type="transmembrane region" description="Helical" evidence="4">
    <location>
        <begin position="262"/>
        <end position="283"/>
    </location>
</feature>
<keyword evidence="4" id="KW-0812">Transmembrane</keyword>
<dbReference type="InterPro" id="IPR036430">
    <property type="entry name" value="RNase_T2-like_sf"/>
</dbReference>
<reference evidence="6" key="1">
    <citation type="journal article" date="2013" name="Nature">
        <title>Pan genome of the phytoplankton Emiliania underpins its global distribution.</title>
        <authorList>
            <person name="Read B.A."/>
            <person name="Kegel J."/>
            <person name="Klute M.J."/>
            <person name="Kuo A."/>
            <person name="Lefebvre S.C."/>
            <person name="Maumus F."/>
            <person name="Mayer C."/>
            <person name="Miller J."/>
            <person name="Monier A."/>
            <person name="Salamov A."/>
            <person name="Young J."/>
            <person name="Aguilar M."/>
            <person name="Claverie J.M."/>
            <person name="Frickenhaus S."/>
            <person name="Gonzalez K."/>
            <person name="Herman E.K."/>
            <person name="Lin Y.C."/>
            <person name="Napier J."/>
            <person name="Ogata H."/>
            <person name="Sarno A.F."/>
            <person name="Shmutz J."/>
            <person name="Schroeder D."/>
            <person name="de Vargas C."/>
            <person name="Verret F."/>
            <person name="von Dassow P."/>
            <person name="Valentin K."/>
            <person name="Van de Peer Y."/>
            <person name="Wheeler G."/>
            <person name="Dacks J.B."/>
            <person name="Delwiche C.F."/>
            <person name="Dyhrman S.T."/>
            <person name="Glockner G."/>
            <person name="John U."/>
            <person name="Richards T."/>
            <person name="Worden A.Z."/>
            <person name="Zhang X."/>
            <person name="Grigoriev I.V."/>
            <person name="Allen A.E."/>
            <person name="Bidle K."/>
            <person name="Borodovsky M."/>
            <person name="Bowler C."/>
            <person name="Brownlee C."/>
            <person name="Cock J.M."/>
            <person name="Elias M."/>
            <person name="Gladyshev V.N."/>
            <person name="Groth M."/>
            <person name="Guda C."/>
            <person name="Hadaegh A."/>
            <person name="Iglesias-Rodriguez M.D."/>
            <person name="Jenkins J."/>
            <person name="Jones B.M."/>
            <person name="Lawson T."/>
            <person name="Leese F."/>
            <person name="Lindquist E."/>
            <person name="Lobanov A."/>
            <person name="Lomsadze A."/>
            <person name="Malik S.B."/>
            <person name="Marsh M.E."/>
            <person name="Mackinder L."/>
            <person name="Mock T."/>
            <person name="Mueller-Roeber B."/>
            <person name="Pagarete A."/>
            <person name="Parker M."/>
            <person name="Probert I."/>
            <person name="Quesneville H."/>
            <person name="Raines C."/>
            <person name="Rensing S.A."/>
            <person name="Riano-Pachon D.M."/>
            <person name="Richier S."/>
            <person name="Rokitta S."/>
            <person name="Shiraiwa Y."/>
            <person name="Soanes D.M."/>
            <person name="van der Giezen M."/>
            <person name="Wahlund T.M."/>
            <person name="Williams B."/>
            <person name="Wilson W."/>
            <person name="Wolfe G."/>
            <person name="Wurch L.L."/>
        </authorList>
    </citation>
    <scope>NUCLEOTIDE SEQUENCE</scope>
</reference>
<dbReference type="PROSITE" id="PS00530">
    <property type="entry name" value="RNASE_T2_1"/>
    <property type="match status" value="1"/>
</dbReference>
<keyword evidence="6" id="KW-1185">Reference proteome</keyword>
<keyword evidence="4" id="KW-0472">Membrane</keyword>
<dbReference type="Gene3D" id="3.90.730.10">
    <property type="entry name" value="Ribonuclease T2-like"/>
    <property type="match status" value="1"/>
</dbReference>
<dbReference type="Proteomes" id="UP000013827">
    <property type="component" value="Unassembled WGS sequence"/>
</dbReference>
<dbReference type="GeneID" id="17257152"/>
<dbReference type="HOGENOM" id="CLU_770362_0_0_1"/>
<evidence type="ECO:0000313" key="5">
    <source>
        <dbReference type="EnsemblProtists" id="EOD11001"/>
    </source>
</evidence>
<name>A0A0D3IIB6_EMIH1</name>
<dbReference type="EnsemblProtists" id="EOD11001">
    <property type="protein sequence ID" value="EOD11001"/>
    <property type="gene ID" value="EMIHUDRAFT_120447"/>
</dbReference>
<reference evidence="5" key="2">
    <citation type="submission" date="2024-10" db="UniProtKB">
        <authorList>
            <consortium name="EnsemblProtists"/>
        </authorList>
    </citation>
    <scope>IDENTIFICATION</scope>
</reference>
<dbReference type="AlphaFoldDB" id="A0A0D3IIB6"/>
<dbReference type="InterPro" id="IPR001568">
    <property type="entry name" value="RNase_T2-like"/>
</dbReference>
<dbReference type="RefSeq" id="XP_005763430.1">
    <property type="nucleotide sequence ID" value="XM_005763373.1"/>
</dbReference>
<feature type="region of interest" description="Disordered" evidence="3">
    <location>
        <begin position="337"/>
        <end position="360"/>
    </location>
</feature>
<protein>
    <submittedName>
        <fullName evidence="5">Uncharacterized protein</fullName>
    </submittedName>
</protein>
<evidence type="ECO:0000313" key="6">
    <source>
        <dbReference type="Proteomes" id="UP000013827"/>
    </source>
</evidence>
<dbReference type="PROSITE" id="PS00531">
    <property type="entry name" value="RNASE_T2_2"/>
    <property type="match status" value="1"/>
</dbReference>
<dbReference type="GO" id="GO:0003723">
    <property type="term" value="F:RNA binding"/>
    <property type="evidence" value="ECO:0007669"/>
    <property type="project" value="InterPro"/>
</dbReference>
<keyword evidence="4" id="KW-1133">Transmembrane helix</keyword>
<organism evidence="5 6">
    <name type="scientific">Emiliania huxleyi (strain CCMP1516)</name>
    <dbReference type="NCBI Taxonomy" id="280463"/>
    <lineage>
        <taxon>Eukaryota</taxon>
        <taxon>Haptista</taxon>
        <taxon>Haptophyta</taxon>
        <taxon>Prymnesiophyceae</taxon>
        <taxon>Isochrysidales</taxon>
        <taxon>Noelaerhabdaceae</taxon>
        <taxon>Emiliania</taxon>
    </lineage>
</organism>
<evidence type="ECO:0000256" key="3">
    <source>
        <dbReference type="SAM" id="MobiDB-lite"/>
    </source>
</evidence>
<dbReference type="KEGG" id="ehx:EMIHUDRAFT_120447"/>
<dbReference type="PaxDb" id="2903-EOD11001"/>
<proteinExistence type="inferred from homology"/>
<dbReference type="SUPFAM" id="SSF55895">
    <property type="entry name" value="Ribonuclease Rh-like"/>
    <property type="match status" value="1"/>
</dbReference>